<organism evidence="2 3">
    <name type="scientific">Extremus antarcticus</name>
    <dbReference type="NCBI Taxonomy" id="702011"/>
    <lineage>
        <taxon>Eukaryota</taxon>
        <taxon>Fungi</taxon>
        <taxon>Dikarya</taxon>
        <taxon>Ascomycota</taxon>
        <taxon>Pezizomycotina</taxon>
        <taxon>Dothideomycetes</taxon>
        <taxon>Dothideomycetidae</taxon>
        <taxon>Mycosphaerellales</taxon>
        <taxon>Extremaceae</taxon>
        <taxon>Extremus</taxon>
    </lineage>
</organism>
<feature type="compositionally biased region" description="Polar residues" evidence="1">
    <location>
        <begin position="17"/>
        <end position="32"/>
    </location>
</feature>
<evidence type="ECO:0000256" key="1">
    <source>
        <dbReference type="SAM" id="MobiDB-lite"/>
    </source>
</evidence>
<comment type="caution">
    <text evidence="2">The sequence shown here is derived from an EMBL/GenBank/DDBJ whole genome shotgun (WGS) entry which is preliminary data.</text>
</comment>
<feature type="region of interest" description="Disordered" evidence="1">
    <location>
        <begin position="1"/>
        <end position="32"/>
    </location>
</feature>
<dbReference type="Proteomes" id="UP001271007">
    <property type="component" value="Unassembled WGS sequence"/>
</dbReference>
<gene>
    <name evidence="2" type="ORF">LTR09_000103</name>
</gene>
<keyword evidence="3" id="KW-1185">Reference proteome</keyword>
<proteinExistence type="predicted"/>
<sequence length="361" mass="41895">MEKPHKVFNSFPRDTTEQATALSKTAADQPQTQQTCPMLAALPLELRHMIYQEILVDARVQTDAATGAAVPNRASGQIRDEFAEFEGTNQAASVAQLAVHTSNFCLDSTFECGPGNELTRRLYRRIKSFQFNPHRTVLRVFVGPDTDLRDPTPLVELIIEIGRCIEHSVPLHDFEIYFDRSIRDTEHFKARLEGLLKRAYRRMSRYEYRDYYTQARDQVQRAISRNLECIHSVIFNRSLPDGDHEIVVHIFLTHDPNINDPVPLGRLILEIAECQNNGLRLYDFEIHFDRLIVDVDCLKTMLKKVRQTMKTSKRYLRILLRIEKAMIVALRRDVVRAQEVEEEIMNETVRPLSCLPFCRRI</sequence>
<protein>
    <submittedName>
        <fullName evidence="2">Uncharacterized protein</fullName>
    </submittedName>
</protein>
<dbReference type="AlphaFoldDB" id="A0AAJ0GJ30"/>
<evidence type="ECO:0000313" key="3">
    <source>
        <dbReference type="Proteomes" id="UP001271007"/>
    </source>
</evidence>
<name>A0AAJ0GJ30_9PEZI</name>
<dbReference type="EMBL" id="JAWDJX010000001">
    <property type="protein sequence ID" value="KAK3058539.1"/>
    <property type="molecule type" value="Genomic_DNA"/>
</dbReference>
<accession>A0AAJ0GJ30</accession>
<reference evidence="2" key="1">
    <citation type="submission" date="2023-04" db="EMBL/GenBank/DDBJ databases">
        <title>Black Yeasts Isolated from many extreme environments.</title>
        <authorList>
            <person name="Coleine C."/>
            <person name="Stajich J.E."/>
            <person name="Selbmann L."/>
        </authorList>
    </citation>
    <scope>NUCLEOTIDE SEQUENCE</scope>
    <source>
        <strain evidence="2">CCFEE 5312</strain>
    </source>
</reference>
<evidence type="ECO:0000313" key="2">
    <source>
        <dbReference type="EMBL" id="KAK3058539.1"/>
    </source>
</evidence>